<keyword evidence="2" id="KW-1185">Reference proteome</keyword>
<dbReference type="EMBL" id="KC662249">
    <property type="protein sequence ID" value="AGM15523.1"/>
    <property type="molecule type" value="Genomic_DNA"/>
</dbReference>
<evidence type="ECO:0000313" key="1">
    <source>
        <dbReference type="EMBL" id="AGM15523.1"/>
    </source>
</evidence>
<accession>A0AC59EX66</accession>
<protein>
    <submittedName>
        <fullName evidence="1">Uncharacterized protein</fullName>
    </submittedName>
</protein>
<gene>
    <name evidence="1" type="ORF">PGCG_00212</name>
</gene>
<organism evidence="1 2">
    <name type="scientific">Phaeocystis globosa virus PgV-16T</name>
    <dbReference type="NCBI Taxonomy" id="3071227"/>
    <lineage>
        <taxon>Viruses</taxon>
        <taxon>Varidnaviria</taxon>
        <taxon>Bamfordvirae</taxon>
        <taxon>Nucleocytoviricota</taxon>
        <taxon>Megaviricetes</taxon>
        <taxon>Imitervirales</taxon>
        <taxon>Mesomimiviridae</taxon>
        <taxon>Tethysvirus</taxon>
        <taxon>Tethysvirus hollandense</taxon>
    </lineage>
</organism>
<reference evidence="1 2" key="1">
    <citation type="journal article" date="2013" name="Proc. Natl. Acad. Sci. U.S.A.">
        <title>Genome of Phaeocystis globosa virus PgV-16T highlights the common ancestry of the largest known DNA viruses infecting eukaryotes.</title>
        <authorList>
            <person name="Santini S."/>
            <person name="Jeudy S."/>
            <person name="Bartoli J."/>
            <person name="Poirot O."/>
            <person name="Lescot M."/>
            <person name="Abergel C."/>
            <person name="Barbe V."/>
            <person name="Wommack K.E."/>
            <person name="Noordeloos A.A."/>
            <person name="Brussaard C.P."/>
            <person name="Claverie J.M."/>
        </authorList>
    </citation>
    <scope>NUCLEOTIDE SEQUENCE [LARGE SCALE GENOMIC DNA]</scope>
    <source>
        <strain evidence="1 2">16T</strain>
    </source>
</reference>
<sequence>MAFSKAKITLPTCIFILISVMLSIMAVTYYKIDLNNNKGLIVEGMCGGGCKDHDHKDGGCDCGCKADVAKENSCDCGCDKGGDSGRPFFLMEGMHHKKDHKVEEEEEEVKTEDLASVSAFTTSLLN</sequence>
<name>A0AC59EX66_9VIRU</name>
<evidence type="ECO:0000313" key="2">
    <source>
        <dbReference type="Proteomes" id="UP000204225"/>
    </source>
</evidence>
<proteinExistence type="predicted"/>
<dbReference type="Proteomes" id="UP000204225">
    <property type="component" value="Segment"/>
</dbReference>